<feature type="non-terminal residue" evidence="2">
    <location>
        <position position="177"/>
    </location>
</feature>
<reference evidence="2 3" key="1">
    <citation type="submission" date="2020-04" db="EMBL/GenBank/DDBJ databases">
        <authorList>
            <person name="Liu S."/>
        </authorList>
    </citation>
    <scope>NUCLEOTIDE SEQUENCE [LARGE SCALE GENOMIC DNA]</scope>
    <source>
        <strain evidence="2 3">CGMCC 1.15091</strain>
    </source>
</reference>
<evidence type="ECO:0000313" key="3">
    <source>
        <dbReference type="Proteomes" id="UP000523795"/>
    </source>
</evidence>
<feature type="domain" description="DUF222" evidence="1">
    <location>
        <begin position="66"/>
        <end position="171"/>
    </location>
</feature>
<gene>
    <name evidence="2" type="ORF">HER39_17560</name>
</gene>
<accession>A0ABX1JSS6</accession>
<dbReference type="Proteomes" id="UP000523795">
    <property type="component" value="Unassembled WGS sequence"/>
</dbReference>
<name>A0ABX1JSS6_9MICC</name>
<evidence type="ECO:0000259" key="1">
    <source>
        <dbReference type="Pfam" id="PF02720"/>
    </source>
</evidence>
<evidence type="ECO:0000313" key="2">
    <source>
        <dbReference type="EMBL" id="NKX52344.1"/>
    </source>
</evidence>
<dbReference type="Pfam" id="PF02720">
    <property type="entry name" value="DUF222"/>
    <property type="match status" value="1"/>
</dbReference>
<dbReference type="InterPro" id="IPR003870">
    <property type="entry name" value="DUF222"/>
</dbReference>
<organism evidence="2 3">
    <name type="scientific">Arthrobacter deserti</name>
    <dbReference type="NCBI Taxonomy" id="1742687"/>
    <lineage>
        <taxon>Bacteria</taxon>
        <taxon>Bacillati</taxon>
        <taxon>Actinomycetota</taxon>
        <taxon>Actinomycetes</taxon>
        <taxon>Micrococcales</taxon>
        <taxon>Micrococcaceae</taxon>
        <taxon>Arthrobacter</taxon>
    </lineage>
</organism>
<sequence length="177" mass="19255">MAVAAYESMPELSGFLHSVRSGLQDFADRFREEALLQTTRELAGTVAAVEDLSRTVEQLQVIGAHALQRQNIAVAGETDRRFPWADPAPDRRDGRARRTGFRDTAEYLRARLRISRSEANRRLRLGAATLPSALMTGEEAPPKLATLGAAVAGSRISGQAATLIHDAVERVRPAAKP</sequence>
<proteinExistence type="predicted"/>
<protein>
    <submittedName>
        <fullName evidence="2">DUF222 domain-containing protein</fullName>
    </submittedName>
</protein>
<comment type="caution">
    <text evidence="2">The sequence shown here is derived from an EMBL/GenBank/DDBJ whole genome shotgun (WGS) entry which is preliminary data.</text>
</comment>
<keyword evidence="3" id="KW-1185">Reference proteome</keyword>
<dbReference type="EMBL" id="JAAZSR010000496">
    <property type="protein sequence ID" value="NKX52344.1"/>
    <property type="molecule type" value="Genomic_DNA"/>
</dbReference>